<dbReference type="SUPFAM" id="SSF56349">
    <property type="entry name" value="DNA breaking-rejoining enzymes"/>
    <property type="match status" value="1"/>
</dbReference>
<evidence type="ECO:0000313" key="2">
    <source>
        <dbReference type="EMBL" id="KXV71128.1"/>
    </source>
</evidence>
<dbReference type="EMBL" id="LHZY01000036">
    <property type="protein sequence ID" value="KXV71128.1"/>
    <property type="molecule type" value="Genomic_DNA"/>
</dbReference>
<dbReference type="InterPro" id="IPR011010">
    <property type="entry name" value="DNA_brk_join_enz"/>
</dbReference>
<accession>A0A149UT79</accession>
<sequence>MIFDAGTEAAFSVRYGCLVRSAGLKDLTFHDLRHEATSRLAKLLPNPLDLKHVAGKHDLKSLDRYYQPVPEDISRQIEDAKRVLGMLAEDENPKE</sequence>
<reference evidence="3 5" key="2">
    <citation type="submission" date="2022-06" db="EMBL/GenBank/DDBJ databases">
        <title>Acetobacer genomes from food samples.</title>
        <authorList>
            <person name="Sombolestani A."/>
        </authorList>
    </citation>
    <scope>NUCLEOTIDE SEQUENCE [LARGE SCALE GENOMIC DNA]</scope>
    <source>
        <strain evidence="3 5">R-83281</strain>
    </source>
</reference>
<evidence type="ECO:0000313" key="3">
    <source>
        <dbReference type="EMBL" id="MCP1247347.1"/>
    </source>
</evidence>
<keyword evidence="1" id="KW-0233">DNA recombination</keyword>
<proteinExistence type="predicted"/>
<dbReference type="GO" id="GO:0015074">
    <property type="term" value="P:DNA integration"/>
    <property type="evidence" value="ECO:0007669"/>
    <property type="project" value="InterPro"/>
</dbReference>
<gene>
    <name evidence="2" type="ORF">AD952_10450</name>
    <name evidence="3" type="ORF">NKW54_15670</name>
</gene>
<evidence type="ECO:0000313" key="5">
    <source>
        <dbReference type="Proteomes" id="UP001523543"/>
    </source>
</evidence>
<keyword evidence="5" id="KW-1185">Reference proteome</keyword>
<dbReference type="GO" id="GO:0006310">
    <property type="term" value="P:DNA recombination"/>
    <property type="evidence" value="ECO:0007669"/>
    <property type="project" value="UniProtKB-KW"/>
</dbReference>
<dbReference type="PATRIC" id="fig|178900.6.peg.2892"/>
<organism evidence="2 4">
    <name type="scientific">Acetobacter cerevisiae</name>
    <dbReference type="NCBI Taxonomy" id="178900"/>
    <lineage>
        <taxon>Bacteria</taxon>
        <taxon>Pseudomonadati</taxon>
        <taxon>Pseudomonadota</taxon>
        <taxon>Alphaproteobacteria</taxon>
        <taxon>Acetobacterales</taxon>
        <taxon>Acetobacteraceae</taxon>
        <taxon>Acetobacter</taxon>
    </lineage>
</organism>
<reference evidence="2 4" key="1">
    <citation type="submission" date="2015-06" db="EMBL/GenBank/DDBJ databases">
        <title>Improved classification and identification of acetic acid bacteria using matrix-assisted laser desorption/ionization time-of-flight mass spectrometry; Gluconobacter nephelii and Gluconobacter uchimurae are later heterotypic synonyms of Gluconobacter japonicus and Gluconobacter oxydans, respectively.</title>
        <authorList>
            <person name="Li L."/>
            <person name="Cleenwerck I."/>
            <person name="De Vuyst L."/>
            <person name="Vandamme P."/>
        </authorList>
    </citation>
    <scope>NUCLEOTIDE SEQUENCE [LARGE SCALE GENOMIC DNA]</scope>
    <source>
        <strain evidence="2 4">LMG 1608</strain>
    </source>
</reference>
<dbReference type="EMBL" id="JAMYZR010000092">
    <property type="protein sequence ID" value="MCP1247347.1"/>
    <property type="molecule type" value="Genomic_DNA"/>
</dbReference>
<comment type="caution">
    <text evidence="2">The sequence shown here is derived from an EMBL/GenBank/DDBJ whole genome shotgun (WGS) entry which is preliminary data.</text>
</comment>
<dbReference type="RefSeq" id="WP_062143121.1">
    <property type="nucleotide sequence ID" value="NZ_JAMYZR010000092.1"/>
</dbReference>
<dbReference type="Proteomes" id="UP001523543">
    <property type="component" value="Unassembled WGS sequence"/>
</dbReference>
<dbReference type="Proteomes" id="UP000075312">
    <property type="component" value="Unassembled WGS sequence"/>
</dbReference>
<dbReference type="InterPro" id="IPR013762">
    <property type="entry name" value="Integrase-like_cat_sf"/>
</dbReference>
<name>A0A149UT79_9PROT</name>
<dbReference type="Gene3D" id="1.10.443.10">
    <property type="entry name" value="Intergrase catalytic core"/>
    <property type="match status" value="1"/>
</dbReference>
<evidence type="ECO:0000313" key="4">
    <source>
        <dbReference type="Proteomes" id="UP000075312"/>
    </source>
</evidence>
<dbReference type="AlphaFoldDB" id="A0A149UT79"/>
<evidence type="ECO:0000256" key="1">
    <source>
        <dbReference type="ARBA" id="ARBA00023172"/>
    </source>
</evidence>
<dbReference type="GO" id="GO:0003677">
    <property type="term" value="F:DNA binding"/>
    <property type="evidence" value="ECO:0007669"/>
    <property type="project" value="InterPro"/>
</dbReference>
<evidence type="ECO:0008006" key="6">
    <source>
        <dbReference type="Google" id="ProtNLM"/>
    </source>
</evidence>
<protein>
    <recommendedName>
        <fullName evidence="6">Tyr recombinase domain-containing protein</fullName>
    </recommendedName>
</protein>